<protein>
    <submittedName>
        <fullName evidence="1">Uncharacterized protein</fullName>
    </submittedName>
</protein>
<evidence type="ECO:0000313" key="1">
    <source>
        <dbReference type="EMBL" id="PQJ14807.1"/>
    </source>
</evidence>
<reference evidence="2" key="1">
    <citation type="submission" date="2016-11" db="EMBL/GenBank/DDBJ databases">
        <title>Trade-off between light-utilization and light-protection in marine flavobacteria.</title>
        <authorList>
            <person name="Kumagai Y."/>
            <person name="Yoshizawa S."/>
            <person name="Kogure K."/>
        </authorList>
    </citation>
    <scope>NUCLEOTIDE SEQUENCE [LARGE SCALE GENOMIC DNA]</scope>
    <source>
        <strain evidence="2">SG-18</strain>
    </source>
</reference>
<evidence type="ECO:0000313" key="2">
    <source>
        <dbReference type="Proteomes" id="UP000239366"/>
    </source>
</evidence>
<proteinExistence type="predicted"/>
<name>A0A2S7T5K3_9FLAO</name>
<gene>
    <name evidence="1" type="ORF">BST99_02825</name>
</gene>
<accession>A0A2S7T5K3</accession>
<sequence length="78" mass="9286">MVGNRFPAELSFPRLLLQGYVVLIDVHKDDEQPFSLLHPYQKKLSFWRETNVIYCRNALYNILFLIEKILKYIRGSVN</sequence>
<keyword evidence="2" id="KW-1185">Reference proteome</keyword>
<dbReference type="Proteomes" id="UP000239366">
    <property type="component" value="Unassembled WGS sequence"/>
</dbReference>
<dbReference type="EMBL" id="MQVX01000001">
    <property type="protein sequence ID" value="PQJ14807.1"/>
    <property type="molecule type" value="Genomic_DNA"/>
</dbReference>
<dbReference type="AlphaFoldDB" id="A0A2S7T5K3"/>
<comment type="caution">
    <text evidence="1">The sequence shown here is derived from an EMBL/GenBank/DDBJ whole genome shotgun (WGS) entry which is preliminary data.</text>
</comment>
<organism evidence="1 2">
    <name type="scientific">Aureicoccus marinus</name>
    <dbReference type="NCBI Taxonomy" id="754435"/>
    <lineage>
        <taxon>Bacteria</taxon>
        <taxon>Pseudomonadati</taxon>
        <taxon>Bacteroidota</taxon>
        <taxon>Flavobacteriia</taxon>
        <taxon>Flavobacteriales</taxon>
        <taxon>Flavobacteriaceae</taxon>
        <taxon>Aureicoccus</taxon>
    </lineage>
</organism>